<dbReference type="InterPro" id="IPR001109">
    <property type="entry name" value="Hydrogenase_HupF/HypC"/>
</dbReference>
<dbReference type="Proteomes" id="UP001139336">
    <property type="component" value="Unassembled WGS sequence"/>
</dbReference>
<dbReference type="PRINTS" id="PR00445">
    <property type="entry name" value="HUPFHYPC"/>
</dbReference>
<feature type="region of interest" description="Disordered" evidence="2">
    <location>
        <begin position="74"/>
        <end position="97"/>
    </location>
</feature>
<proteinExistence type="inferred from homology"/>
<name>A0A9X1TZR3_9CORY</name>
<evidence type="ECO:0000256" key="2">
    <source>
        <dbReference type="SAM" id="MobiDB-lite"/>
    </source>
</evidence>
<dbReference type="GO" id="GO:0005506">
    <property type="term" value="F:iron ion binding"/>
    <property type="evidence" value="ECO:0007669"/>
    <property type="project" value="TreeGrafter"/>
</dbReference>
<evidence type="ECO:0000313" key="3">
    <source>
        <dbReference type="EMBL" id="MCF4007191.1"/>
    </source>
</evidence>
<dbReference type="GO" id="GO:1902670">
    <property type="term" value="F:carbon dioxide binding"/>
    <property type="evidence" value="ECO:0007669"/>
    <property type="project" value="TreeGrafter"/>
</dbReference>
<dbReference type="Gene3D" id="2.30.30.140">
    <property type="match status" value="1"/>
</dbReference>
<dbReference type="GO" id="GO:0051604">
    <property type="term" value="P:protein maturation"/>
    <property type="evidence" value="ECO:0007669"/>
    <property type="project" value="TreeGrafter"/>
</dbReference>
<organism evidence="3 4">
    <name type="scientific">Corynebacterium uropygiale</name>
    <dbReference type="NCBI Taxonomy" id="1775911"/>
    <lineage>
        <taxon>Bacteria</taxon>
        <taxon>Bacillati</taxon>
        <taxon>Actinomycetota</taxon>
        <taxon>Actinomycetes</taxon>
        <taxon>Mycobacteriales</taxon>
        <taxon>Corynebacteriaceae</taxon>
        <taxon>Corynebacterium</taxon>
    </lineage>
</organism>
<dbReference type="PANTHER" id="PTHR35177">
    <property type="entry name" value="HYDROGENASE MATURATION FACTOR HYBG"/>
    <property type="match status" value="1"/>
</dbReference>
<feature type="compositionally biased region" description="Basic and acidic residues" evidence="2">
    <location>
        <begin position="80"/>
        <end position="97"/>
    </location>
</feature>
<accession>A0A9X1TZR3</accession>
<comment type="similarity">
    <text evidence="1">Belongs to the HupF/HypC family.</text>
</comment>
<dbReference type="PANTHER" id="PTHR35177:SF2">
    <property type="entry name" value="HYDROGENASE MATURATION FACTOR HYBG"/>
    <property type="match status" value="1"/>
</dbReference>
<protein>
    <submittedName>
        <fullName evidence="3">HypC/HybG/HupF family hydrogenase formation chaperone</fullName>
    </submittedName>
</protein>
<dbReference type="RefSeq" id="WP_236119332.1">
    <property type="nucleotide sequence ID" value="NZ_JAKGSI010000004.1"/>
</dbReference>
<dbReference type="AlphaFoldDB" id="A0A9X1TZR3"/>
<dbReference type="EMBL" id="JAKGSI010000004">
    <property type="protein sequence ID" value="MCF4007191.1"/>
    <property type="molecule type" value="Genomic_DNA"/>
</dbReference>
<evidence type="ECO:0000256" key="1">
    <source>
        <dbReference type="ARBA" id="ARBA00006018"/>
    </source>
</evidence>
<dbReference type="Pfam" id="PF01455">
    <property type="entry name" value="HupF_HypC"/>
    <property type="match status" value="1"/>
</dbReference>
<dbReference type="SUPFAM" id="SSF159127">
    <property type="entry name" value="HupF/HypC-like"/>
    <property type="match status" value="1"/>
</dbReference>
<reference evidence="3" key="1">
    <citation type="submission" date="2022-01" db="EMBL/GenBank/DDBJ databases">
        <title>Corynebacterium sp. nov isolated from isolated from the feces of the greater white-fronted geese (Anser albifrons) at Poyang Lake, PR China.</title>
        <authorList>
            <person name="Liu Q."/>
        </authorList>
    </citation>
    <scope>NUCLEOTIDE SEQUENCE</scope>
    <source>
        <strain evidence="3">JCM 32435</strain>
    </source>
</reference>
<gene>
    <name evidence="3" type="ORF">L1O03_08395</name>
</gene>
<keyword evidence="4" id="KW-1185">Reference proteome</keyword>
<sequence length="97" mass="10905">MPGKVLRCQPAGGPLGMAEVDVEGEHRSVCTAYTPEVGVGDWVLISHGFIMDVLSEEDAQEVLRTMKEHRVLRPELLPQGKERLQDVSRRSRSDHER</sequence>
<comment type="caution">
    <text evidence="3">The sequence shown here is derived from an EMBL/GenBank/DDBJ whole genome shotgun (WGS) entry which is preliminary data.</text>
</comment>
<evidence type="ECO:0000313" key="4">
    <source>
        <dbReference type="Proteomes" id="UP001139336"/>
    </source>
</evidence>